<keyword evidence="3" id="KW-0804">Transcription</keyword>
<evidence type="ECO:0000256" key="2">
    <source>
        <dbReference type="ARBA" id="ARBA00023125"/>
    </source>
</evidence>
<gene>
    <name evidence="6" type="ORF">BCF44_1118</name>
</gene>
<dbReference type="Pfam" id="PF00440">
    <property type="entry name" value="TetR_N"/>
    <property type="match status" value="1"/>
</dbReference>
<evidence type="ECO:0000256" key="1">
    <source>
        <dbReference type="ARBA" id="ARBA00023015"/>
    </source>
</evidence>
<dbReference type="SUPFAM" id="SSF46689">
    <property type="entry name" value="Homeodomain-like"/>
    <property type="match status" value="1"/>
</dbReference>
<dbReference type="SUPFAM" id="SSF48498">
    <property type="entry name" value="Tetracyclin repressor-like, C-terminal domain"/>
    <property type="match status" value="1"/>
</dbReference>
<dbReference type="InterPro" id="IPR049445">
    <property type="entry name" value="TetR_SbtR-like_C"/>
</dbReference>
<dbReference type="Gene3D" id="1.10.357.10">
    <property type="entry name" value="Tetracycline Repressor, domain 2"/>
    <property type="match status" value="1"/>
</dbReference>
<keyword evidence="1" id="KW-0805">Transcription regulation</keyword>
<dbReference type="InterPro" id="IPR050109">
    <property type="entry name" value="HTH-type_TetR-like_transc_reg"/>
</dbReference>
<evidence type="ECO:0000313" key="7">
    <source>
        <dbReference type="Proteomes" id="UP000256269"/>
    </source>
</evidence>
<evidence type="ECO:0000256" key="4">
    <source>
        <dbReference type="PROSITE-ProRule" id="PRU00335"/>
    </source>
</evidence>
<evidence type="ECO:0000313" key="6">
    <source>
        <dbReference type="EMBL" id="REH41708.1"/>
    </source>
</evidence>
<accession>A0A3E0HB90</accession>
<dbReference type="GO" id="GO:0003700">
    <property type="term" value="F:DNA-binding transcription factor activity"/>
    <property type="evidence" value="ECO:0007669"/>
    <property type="project" value="TreeGrafter"/>
</dbReference>
<keyword evidence="2 4" id="KW-0238">DNA-binding</keyword>
<proteinExistence type="predicted"/>
<dbReference type="RefSeq" id="WP_116177762.1">
    <property type="nucleotide sequence ID" value="NZ_CP144375.1"/>
</dbReference>
<dbReference type="PRINTS" id="PR00455">
    <property type="entry name" value="HTHTETR"/>
</dbReference>
<reference evidence="6 7" key="1">
    <citation type="submission" date="2018-08" db="EMBL/GenBank/DDBJ databases">
        <title>Genomic Encyclopedia of Archaeal and Bacterial Type Strains, Phase II (KMG-II): from individual species to whole genera.</title>
        <authorList>
            <person name="Goeker M."/>
        </authorList>
    </citation>
    <scope>NUCLEOTIDE SEQUENCE [LARGE SCALE GENOMIC DNA]</scope>
    <source>
        <strain evidence="6 7">DSM 45791</strain>
    </source>
</reference>
<dbReference type="EMBL" id="QUNO01000011">
    <property type="protein sequence ID" value="REH41708.1"/>
    <property type="molecule type" value="Genomic_DNA"/>
</dbReference>
<keyword evidence="7" id="KW-1185">Reference proteome</keyword>
<dbReference type="PROSITE" id="PS50977">
    <property type="entry name" value="HTH_TETR_2"/>
    <property type="match status" value="1"/>
</dbReference>
<evidence type="ECO:0000259" key="5">
    <source>
        <dbReference type="PROSITE" id="PS50977"/>
    </source>
</evidence>
<dbReference type="InterPro" id="IPR001647">
    <property type="entry name" value="HTH_TetR"/>
</dbReference>
<dbReference type="InterPro" id="IPR036271">
    <property type="entry name" value="Tet_transcr_reg_TetR-rel_C_sf"/>
</dbReference>
<protein>
    <submittedName>
        <fullName evidence="6">AcrR family transcriptional regulator</fullName>
    </submittedName>
</protein>
<dbReference type="Pfam" id="PF21597">
    <property type="entry name" value="TetR_C_43"/>
    <property type="match status" value="1"/>
</dbReference>
<comment type="caution">
    <text evidence="6">The sequence shown here is derived from an EMBL/GenBank/DDBJ whole genome shotgun (WGS) entry which is preliminary data.</text>
</comment>
<dbReference type="PANTHER" id="PTHR30055">
    <property type="entry name" value="HTH-TYPE TRANSCRIPTIONAL REGULATOR RUTR"/>
    <property type="match status" value="1"/>
</dbReference>
<organism evidence="6 7">
    <name type="scientific">Kutzneria buriramensis</name>
    <dbReference type="NCBI Taxonomy" id="1045776"/>
    <lineage>
        <taxon>Bacteria</taxon>
        <taxon>Bacillati</taxon>
        <taxon>Actinomycetota</taxon>
        <taxon>Actinomycetes</taxon>
        <taxon>Pseudonocardiales</taxon>
        <taxon>Pseudonocardiaceae</taxon>
        <taxon>Kutzneria</taxon>
    </lineage>
</organism>
<dbReference type="InterPro" id="IPR009057">
    <property type="entry name" value="Homeodomain-like_sf"/>
</dbReference>
<sequence length="185" mass="20276">MARALRADAVRNRDKLLAAAASEFAARGLDAPLEHIAKRAGVSIGTLYNHFPTRDDLLDALLPERLGPAMAEIAAQALAEDDPWRGFETYLAGLLGLQARDRALNDAISQRIPLSPEVHAVCGQGFEQALLIIGRARDAGCLRPDFEPADLLSLTWAMAAVIQRNPQGWRRFLDLYLNGVRVGRR</sequence>
<feature type="DNA-binding region" description="H-T-H motif" evidence="4">
    <location>
        <begin position="32"/>
        <end position="51"/>
    </location>
</feature>
<dbReference type="PANTHER" id="PTHR30055:SF234">
    <property type="entry name" value="HTH-TYPE TRANSCRIPTIONAL REGULATOR BETI"/>
    <property type="match status" value="1"/>
</dbReference>
<evidence type="ECO:0000256" key="3">
    <source>
        <dbReference type="ARBA" id="ARBA00023163"/>
    </source>
</evidence>
<dbReference type="AlphaFoldDB" id="A0A3E0HB90"/>
<dbReference type="OrthoDB" id="9795011at2"/>
<dbReference type="Proteomes" id="UP000256269">
    <property type="component" value="Unassembled WGS sequence"/>
</dbReference>
<dbReference type="GO" id="GO:0000976">
    <property type="term" value="F:transcription cis-regulatory region binding"/>
    <property type="evidence" value="ECO:0007669"/>
    <property type="project" value="TreeGrafter"/>
</dbReference>
<name>A0A3E0HB90_9PSEU</name>
<feature type="domain" description="HTH tetR-type" evidence="5">
    <location>
        <begin position="10"/>
        <end position="69"/>
    </location>
</feature>